<comment type="caution">
    <text evidence="2">The sequence shown here is derived from an EMBL/GenBank/DDBJ whole genome shotgun (WGS) entry which is preliminary data.</text>
</comment>
<dbReference type="InterPro" id="IPR013108">
    <property type="entry name" value="Amidohydro_3"/>
</dbReference>
<sequence length="68" mass="7641">YQAMRAITFNGAYQYGEEADKGTLEAGKLADLVVLDRNPLAVDPREIRDIKVLATIKEGEVIYRRDEA</sequence>
<gene>
    <name evidence="2" type="ORF">C811_00718</name>
</gene>
<dbReference type="InterPro" id="IPR011059">
    <property type="entry name" value="Metal-dep_hydrolase_composite"/>
</dbReference>
<dbReference type="Gene3D" id="3.30.110.90">
    <property type="entry name" value="Amidohydrolase"/>
    <property type="match status" value="1"/>
</dbReference>
<reference evidence="2 3" key="1">
    <citation type="submission" date="2013-04" db="EMBL/GenBank/DDBJ databases">
        <title>The Genome Sequence of Enterorhabdus caecimuris B7.</title>
        <authorList>
            <consortium name="The Broad Institute Genomics Platform"/>
            <consortium name="The Broad Institute Genome Sequencing Center for Infectious Disease"/>
            <person name="Earl A."/>
            <person name="Xavier R."/>
            <person name="Elson C."/>
            <person name="Duck W."/>
            <person name="Walker B."/>
            <person name="Young S."/>
            <person name="Zeng Q."/>
            <person name="Gargeya S."/>
            <person name="Fitzgerald M."/>
            <person name="Haas B."/>
            <person name="Abouelleil A."/>
            <person name="Allen A.W."/>
            <person name="Alvarado L."/>
            <person name="Arachchi H.M."/>
            <person name="Berlin A.M."/>
            <person name="Chapman S.B."/>
            <person name="Gainer-Dewar J."/>
            <person name="Goldberg J."/>
            <person name="Griggs A."/>
            <person name="Gujja S."/>
            <person name="Hansen M."/>
            <person name="Howarth C."/>
            <person name="Imamovic A."/>
            <person name="Ireland A."/>
            <person name="Larimer J."/>
            <person name="McCowan C."/>
            <person name="Murphy C."/>
            <person name="Pearson M."/>
            <person name="Poon T.W."/>
            <person name="Priest M."/>
            <person name="Roberts A."/>
            <person name="Saif S."/>
            <person name="Shea T."/>
            <person name="Sisk P."/>
            <person name="Sykes S."/>
            <person name="Wortman J."/>
            <person name="Nusbaum C."/>
            <person name="Birren B."/>
        </authorList>
    </citation>
    <scope>NUCLEOTIDE SEQUENCE [LARGE SCALE GENOMIC DNA]</scope>
    <source>
        <strain evidence="2 3">B7</strain>
    </source>
</reference>
<dbReference type="Pfam" id="PF07969">
    <property type="entry name" value="Amidohydro_3"/>
    <property type="match status" value="1"/>
</dbReference>
<dbReference type="Gene3D" id="2.30.40.10">
    <property type="entry name" value="Urease, subunit C, domain 1"/>
    <property type="match status" value="1"/>
</dbReference>
<dbReference type="Proteomes" id="UP000014204">
    <property type="component" value="Unassembled WGS sequence"/>
</dbReference>
<dbReference type="HOGENOM" id="CLU_187705_0_0_11"/>
<dbReference type="PATRIC" id="fig|1235794.3.peg.701"/>
<dbReference type="GO" id="GO:0016810">
    <property type="term" value="F:hydrolase activity, acting on carbon-nitrogen (but not peptide) bonds"/>
    <property type="evidence" value="ECO:0007669"/>
    <property type="project" value="InterPro"/>
</dbReference>
<feature type="domain" description="Amidohydrolase 3" evidence="1">
    <location>
        <begin position="1"/>
        <end position="63"/>
    </location>
</feature>
<name>R9KZF9_9ACTN</name>
<dbReference type="SUPFAM" id="SSF51338">
    <property type="entry name" value="Composite domain of metallo-dependent hydrolases"/>
    <property type="match status" value="1"/>
</dbReference>
<dbReference type="AlphaFoldDB" id="R9KZF9"/>
<accession>R9KZF9</accession>
<dbReference type="GeneID" id="82190305"/>
<dbReference type="PANTHER" id="PTHR22642">
    <property type="entry name" value="IMIDAZOLONEPROPIONASE"/>
    <property type="match status" value="1"/>
</dbReference>
<dbReference type="PANTHER" id="PTHR22642:SF2">
    <property type="entry name" value="PROTEIN LONG AFTER FAR-RED 3"/>
    <property type="match status" value="1"/>
</dbReference>
<dbReference type="RefSeq" id="WP_016308945.1">
    <property type="nucleotide sequence ID" value="NZ_KE159646.1"/>
</dbReference>
<proteinExistence type="predicted"/>
<protein>
    <recommendedName>
        <fullName evidence="1">Amidohydrolase 3 domain-containing protein</fullName>
    </recommendedName>
</protein>
<evidence type="ECO:0000259" key="1">
    <source>
        <dbReference type="Pfam" id="PF07969"/>
    </source>
</evidence>
<evidence type="ECO:0000313" key="3">
    <source>
        <dbReference type="Proteomes" id="UP000014204"/>
    </source>
</evidence>
<dbReference type="eggNOG" id="COG1574">
    <property type="taxonomic scope" value="Bacteria"/>
</dbReference>
<dbReference type="EMBL" id="ASSY01000006">
    <property type="protein sequence ID" value="EOS51775.1"/>
    <property type="molecule type" value="Genomic_DNA"/>
</dbReference>
<dbReference type="OrthoDB" id="3173428at2"/>
<evidence type="ECO:0000313" key="2">
    <source>
        <dbReference type="EMBL" id="EOS51775.1"/>
    </source>
</evidence>
<keyword evidence="3" id="KW-1185">Reference proteome</keyword>
<organism evidence="2 3">
    <name type="scientific">Adlercreutzia caecimuris B7</name>
    <dbReference type="NCBI Taxonomy" id="1235794"/>
    <lineage>
        <taxon>Bacteria</taxon>
        <taxon>Bacillati</taxon>
        <taxon>Actinomycetota</taxon>
        <taxon>Coriobacteriia</taxon>
        <taxon>Eggerthellales</taxon>
        <taxon>Eggerthellaceae</taxon>
        <taxon>Adlercreutzia</taxon>
    </lineage>
</organism>
<feature type="non-terminal residue" evidence="2">
    <location>
        <position position="1"/>
    </location>
</feature>